<comment type="caution">
    <text evidence="1">The sequence shown here is derived from an EMBL/GenBank/DDBJ whole genome shotgun (WGS) entry which is preliminary data.</text>
</comment>
<dbReference type="STRING" id="1844972.A7K91_18130"/>
<reference evidence="1 2" key="1">
    <citation type="submission" date="2016-05" db="EMBL/GenBank/DDBJ databases">
        <title>Paenibacillus oryzae. sp. nov., isolated from the rice root.</title>
        <authorList>
            <person name="Zhang J."/>
            <person name="Zhang X."/>
        </authorList>
    </citation>
    <scope>NUCLEOTIDE SEQUENCE [LARGE SCALE GENOMIC DNA]</scope>
    <source>
        <strain evidence="1 2">1DrF-4</strain>
    </source>
</reference>
<evidence type="ECO:0000313" key="2">
    <source>
        <dbReference type="Proteomes" id="UP000092024"/>
    </source>
</evidence>
<dbReference type="RefSeq" id="WP_068682520.1">
    <property type="nucleotide sequence ID" value="NZ_LYPA01000051.1"/>
</dbReference>
<protein>
    <submittedName>
        <fullName evidence="1">Uncharacterized protein</fullName>
    </submittedName>
</protein>
<evidence type="ECO:0000313" key="1">
    <source>
        <dbReference type="EMBL" id="OBR65892.1"/>
    </source>
</evidence>
<name>A0A1A5YJV4_9BACL</name>
<dbReference type="EMBL" id="LYPA01000051">
    <property type="protein sequence ID" value="OBR65892.1"/>
    <property type="molecule type" value="Genomic_DNA"/>
</dbReference>
<gene>
    <name evidence="1" type="ORF">A7K91_18130</name>
</gene>
<sequence length="74" mass="8630">MSYVKEELRSSYRNSEGIWEKDHYSPKRFFSFFDEALLKKAVSGLFAVRGFRAIPLEDNELDFYGLLLAGEQES</sequence>
<dbReference type="OrthoDB" id="9804312at2"/>
<organism evidence="1 2">
    <name type="scientific">Paenibacillus oryzae</name>
    <dbReference type="NCBI Taxonomy" id="1844972"/>
    <lineage>
        <taxon>Bacteria</taxon>
        <taxon>Bacillati</taxon>
        <taxon>Bacillota</taxon>
        <taxon>Bacilli</taxon>
        <taxon>Bacillales</taxon>
        <taxon>Paenibacillaceae</taxon>
        <taxon>Paenibacillus</taxon>
    </lineage>
</organism>
<keyword evidence="2" id="KW-1185">Reference proteome</keyword>
<proteinExistence type="predicted"/>
<accession>A0A1A5YJV4</accession>
<dbReference type="Proteomes" id="UP000092024">
    <property type="component" value="Unassembled WGS sequence"/>
</dbReference>
<dbReference type="AlphaFoldDB" id="A0A1A5YJV4"/>